<evidence type="ECO:0000313" key="2">
    <source>
        <dbReference type="EMBL" id="PQA60330.1"/>
    </source>
</evidence>
<dbReference type="RefSeq" id="WP_104712504.1">
    <property type="nucleotide sequence ID" value="NZ_PTRA01000001.1"/>
</dbReference>
<feature type="transmembrane region" description="Helical" evidence="1">
    <location>
        <begin position="29"/>
        <end position="49"/>
    </location>
</feature>
<keyword evidence="1" id="KW-0472">Membrane</keyword>
<gene>
    <name evidence="2" type="ORF">C5O19_12140</name>
</gene>
<feature type="transmembrane region" description="Helical" evidence="1">
    <location>
        <begin position="6"/>
        <end position="22"/>
    </location>
</feature>
<organism evidence="2 3">
    <name type="scientific">Siphonobacter curvatus</name>
    <dbReference type="NCBI Taxonomy" id="2094562"/>
    <lineage>
        <taxon>Bacteria</taxon>
        <taxon>Pseudomonadati</taxon>
        <taxon>Bacteroidota</taxon>
        <taxon>Cytophagia</taxon>
        <taxon>Cytophagales</taxon>
        <taxon>Cytophagaceae</taxon>
        <taxon>Siphonobacter</taxon>
    </lineage>
</organism>
<feature type="transmembrane region" description="Helical" evidence="1">
    <location>
        <begin position="229"/>
        <end position="250"/>
    </location>
</feature>
<comment type="caution">
    <text evidence="2">The sequence shown here is derived from an EMBL/GenBank/DDBJ whole genome shotgun (WGS) entry which is preliminary data.</text>
</comment>
<protein>
    <submittedName>
        <fullName evidence="2">Uncharacterized protein</fullName>
    </submittedName>
</protein>
<dbReference type="AlphaFoldDB" id="A0A2S7IRW7"/>
<evidence type="ECO:0000256" key="1">
    <source>
        <dbReference type="SAM" id="Phobius"/>
    </source>
</evidence>
<feature type="transmembrane region" description="Helical" evidence="1">
    <location>
        <begin position="84"/>
        <end position="103"/>
    </location>
</feature>
<sequence length="251" mass="27318">MTTLLLKLILMPSLIGGVTLAARRWGNVVGGWLGGFPWIAGPISIFLALEQSKGFAAQSAAGSLLGCFSTYAFAWLYAKGAARLHWFPLLMGCYAMIFVSLYLGQFYTGSIHVLFVALLLFIALVYWKFPRPAVPTHIPPPPRFDLPLRMLVATVFVAGITQLAAWTGPVWSGLLTPFPIMTTCLAVFTHIQQGPAQCARILRGMVSSGFGFAAFLYGVGLLLPHTSLWVAYSIALLFSSLTNLLTLKFLK</sequence>
<feature type="transmembrane region" description="Helical" evidence="1">
    <location>
        <begin position="148"/>
        <end position="165"/>
    </location>
</feature>
<keyword evidence="1" id="KW-1133">Transmembrane helix</keyword>
<evidence type="ECO:0000313" key="3">
    <source>
        <dbReference type="Proteomes" id="UP000239590"/>
    </source>
</evidence>
<proteinExistence type="predicted"/>
<keyword evidence="1" id="KW-0812">Transmembrane</keyword>
<feature type="transmembrane region" description="Helical" evidence="1">
    <location>
        <begin position="109"/>
        <end position="127"/>
    </location>
</feature>
<name>A0A2S7IRW7_9BACT</name>
<feature type="transmembrane region" description="Helical" evidence="1">
    <location>
        <begin position="171"/>
        <end position="189"/>
    </location>
</feature>
<keyword evidence="3" id="KW-1185">Reference proteome</keyword>
<dbReference type="Proteomes" id="UP000239590">
    <property type="component" value="Unassembled WGS sequence"/>
</dbReference>
<feature type="transmembrane region" description="Helical" evidence="1">
    <location>
        <begin position="55"/>
        <end position="77"/>
    </location>
</feature>
<feature type="transmembrane region" description="Helical" evidence="1">
    <location>
        <begin position="201"/>
        <end position="223"/>
    </location>
</feature>
<reference evidence="3" key="1">
    <citation type="submission" date="2018-02" db="EMBL/GenBank/DDBJ databases">
        <title>Genome sequencing of Solimonas sp. HR-BB.</title>
        <authorList>
            <person name="Lee Y."/>
            <person name="Jeon C.O."/>
        </authorList>
    </citation>
    <scope>NUCLEOTIDE SEQUENCE [LARGE SCALE GENOMIC DNA]</scope>
    <source>
        <strain evidence="3">HR-U</strain>
    </source>
</reference>
<accession>A0A2S7IRW7</accession>
<dbReference type="OrthoDB" id="5457281at2"/>
<dbReference type="EMBL" id="PTRA01000001">
    <property type="protein sequence ID" value="PQA60330.1"/>
    <property type="molecule type" value="Genomic_DNA"/>
</dbReference>